<organism evidence="6 7">
    <name type="scientific">Lasius niger</name>
    <name type="common">Black garden ant</name>
    <dbReference type="NCBI Taxonomy" id="67767"/>
    <lineage>
        <taxon>Eukaryota</taxon>
        <taxon>Metazoa</taxon>
        <taxon>Ecdysozoa</taxon>
        <taxon>Arthropoda</taxon>
        <taxon>Hexapoda</taxon>
        <taxon>Insecta</taxon>
        <taxon>Pterygota</taxon>
        <taxon>Neoptera</taxon>
        <taxon>Endopterygota</taxon>
        <taxon>Hymenoptera</taxon>
        <taxon>Apocrita</taxon>
        <taxon>Aculeata</taxon>
        <taxon>Formicoidea</taxon>
        <taxon>Formicidae</taxon>
        <taxon>Formicinae</taxon>
        <taxon>Lasius</taxon>
        <taxon>Lasius</taxon>
    </lineage>
</organism>
<dbReference type="InterPro" id="IPR023796">
    <property type="entry name" value="Serpin_dom"/>
</dbReference>
<dbReference type="OrthoDB" id="1063785at2759"/>
<dbReference type="Gene3D" id="3.30.497.10">
    <property type="entry name" value="Antithrombin, subunit I, domain 2"/>
    <property type="match status" value="1"/>
</dbReference>
<evidence type="ECO:0000256" key="2">
    <source>
        <dbReference type="ARBA" id="ARBA00022900"/>
    </source>
</evidence>
<evidence type="ECO:0000313" key="7">
    <source>
        <dbReference type="Proteomes" id="UP000036403"/>
    </source>
</evidence>
<dbReference type="PANTHER" id="PTHR11461">
    <property type="entry name" value="SERINE PROTEASE INHIBITOR, SERPIN"/>
    <property type="match status" value="1"/>
</dbReference>
<dbReference type="SUPFAM" id="SSF56574">
    <property type="entry name" value="Serpins"/>
    <property type="match status" value="1"/>
</dbReference>
<feature type="region of interest" description="Disordered" evidence="4">
    <location>
        <begin position="1"/>
        <end position="23"/>
    </location>
</feature>
<evidence type="ECO:0000256" key="4">
    <source>
        <dbReference type="SAM" id="MobiDB-lite"/>
    </source>
</evidence>
<feature type="compositionally biased region" description="Polar residues" evidence="4">
    <location>
        <begin position="606"/>
        <end position="620"/>
    </location>
</feature>
<dbReference type="InterPro" id="IPR000215">
    <property type="entry name" value="Serpin_fam"/>
</dbReference>
<dbReference type="InterPro" id="IPR023795">
    <property type="entry name" value="Serpin_CS"/>
</dbReference>
<sequence>MIRQDYNKRVHPPNGKNDTQSSHKLVASPAGLLRPDKFQFYTYNDKGDMITRQMTAQEIQGLIAAGGADHIAIDRQEPQKADDVLTGGKKVMDVVQKVQNVLKSALDKPPILTERTETASSTESAMNIGIGLKDPTTKKPAMSDVHQTNAYAGFTNNMQHSEKLQLGHYSQQTSAAVAITEKPMIPVPVITLTEQKLSTLHSAITESPIFQMLSVIPVESTHNKAGQTDSYAADINAASFAQSSTIRTTEGFSQTEQFVELTLSKVPEATTFSQLTSLDTRPANITKQTTTNPDNQASQEIKVPIVYPTTVSGISTDHPIFDTKQAATYESVKVTNVADKISSSSNTSYVLIQDKNNTKQSEDFSFMPEITKASQINGTHNDDKIISQANTAISEPLSHASVPVKSEEAASNKIALHSPSTFATASTIEASTVPTSLHTDHHRGEGSSTITKESLSPVTSTYTENYHNSQSPTEIQSLALMEPLSTQLSDSFSNVMNQVSERRNDSGKPAIPSADMSIFMSHDANEKNVEQTYVVVSTEIPSQDATTRLIDYSIAQRPVDATNRESINDAFANTRIASATTSAASIKTETTNDGITANDILATTSAESNVESTASSSPVQKTRDPSPENQTKTLEITTAINVPTLEKQAVDQTTELLEEISPVASTALDAAAKTQSTIASSESSNKPTDEYFGNIFANLNLSNPVSAVDQVLNIVSLPPSTPAIEPIGLPSDTTNFVASDLASSLIAGFATSTSERVSVEETSENQMAKNASNDATKFAESTESITKMHEETVGFNVNEYQEEKNIIQASTQEMSTDPAEIGTSELIMQTRESNDTLEPIKLLNSNESSIDNPAKISLSTSLNKFANAGEEPKDSVAQSTITAEVVTANPEQSLNIYTTVLDTTNNQRKTENREKVKTTEAPAVRTDVSPELPRLPVKIELIDSANSVNASVHAESIPKIEILSEKNESSNNNNNNSLSSPSIQEYTTSAINASISSMKNASTSQTNSNNTESKLTSSKYPENPPKPEEIRLPLSTPPSIRQTSKPTVGHKQSEKSDVSKTETDANAEDKWTLISQQTSPIMKPPKPLRKPINHVQTQSSSNSEKDESVENRSPEAETGSASGLDVTIRHTSADIINFSRLCNELAFNFWVATNKGLSTARSLALSPFGMTSLLAMIFLGARGPTSDQMNEVLGLDDVATFNPHLVFQNITDTVSLARGQGIANAAFVRELFADKMKVRKLMPFYKEQAQQFYEGLVAEVNFATISDLVRRRTNLLVRKQTGGRIKDFVKTNTVPLRSPLAALSANVFQTDCNSTLTSSVGRDGELYFAVSPAVRQRKLVPVPATTWRSSVLAGYEPSIDATAVALGGSDRLVSTIFVLPGQQGHTAPGDTLDRLEQRIVRSAFRDGAWNKLLKVLIPRSGLELQVPKFSHRSVINATAALKRMGLDELFSGNADFKGINGVGHRLYLADVLQMNLFSTCGDENILSGRHHVETYPASPLRRSIRRQTEDTDNLGSIAEEDASRHGGIISSQEDHVDSFYVDESHMDRFYREKRQPSGLSERPRLKLDRPFLYFVRHNPSGIILHMGRFNPRLLP</sequence>
<gene>
    <name evidence="6" type="ORF">RF55_1887</name>
</gene>
<feature type="compositionally biased region" description="Basic and acidic residues" evidence="4">
    <location>
        <begin position="1103"/>
        <end position="1115"/>
    </location>
</feature>
<comment type="similarity">
    <text evidence="3">Belongs to the serpin family.</text>
</comment>
<dbReference type="InterPro" id="IPR036186">
    <property type="entry name" value="Serpin_sf"/>
</dbReference>
<feature type="region of interest" description="Disordered" evidence="4">
    <location>
        <begin position="606"/>
        <end position="631"/>
    </location>
</feature>
<keyword evidence="7" id="KW-1185">Reference proteome</keyword>
<accession>A0A0J7L4C5</accession>
<dbReference type="PaxDb" id="67767-A0A0J7L4C5"/>
<protein>
    <submittedName>
        <fullName evidence="6">Serpin b6</fullName>
    </submittedName>
</protein>
<proteinExistence type="inferred from homology"/>
<dbReference type="InterPro" id="IPR042178">
    <property type="entry name" value="Serpin_sf_1"/>
</dbReference>
<feature type="compositionally biased region" description="Low complexity" evidence="4">
    <location>
        <begin position="1002"/>
        <end position="1011"/>
    </location>
</feature>
<feature type="region of interest" description="Disordered" evidence="4">
    <location>
        <begin position="434"/>
        <end position="454"/>
    </location>
</feature>
<dbReference type="SMART" id="SM00093">
    <property type="entry name" value="SERPIN"/>
    <property type="match status" value="1"/>
</dbReference>
<dbReference type="EMBL" id="LBMM01000684">
    <property type="protein sequence ID" value="KMQ97767.1"/>
    <property type="molecule type" value="Genomic_DNA"/>
</dbReference>
<keyword evidence="1" id="KW-0646">Protease inhibitor</keyword>
<feature type="domain" description="Serpin" evidence="5">
    <location>
        <begin position="1149"/>
        <end position="1591"/>
    </location>
</feature>
<comment type="caution">
    <text evidence="6">The sequence shown here is derived from an EMBL/GenBank/DDBJ whole genome shotgun (WGS) entry which is preliminary data.</text>
</comment>
<evidence type="ECO:0000313" key="6">
    <source>
        <dbReference type="EMBL" id="KMQ97767.1"/>
    </source>
</evidence>
<dbReference type="GO" id="GO:0004867">
    <property type="term" value="F:serine-type endopeptidase inhibitor activity"/>
    <property type="evidence" value="ECO:0007669"/>
    <property type="project" value="UniProtKB-KW"/>
</dbReference>
<dbReference type="GO" id="GO:0005615">
    <property type="term" value="C:extracellular space"/>
    <property type="evidence" value="ECO:0007669"/>
    <property type="project" value="InterPro"/>
</dbReference>
<dbReference type="Proteomes" id="UP000036403">
    <property type="component" value="Unassembled WGS sequence"/>
</dbReference>
<feature type="region of interest" description="Disordered" evidence="4">
    <location>
        <begin position="998"/>
        <end position="1123"/>
    </location>
</feature>
<dbReference type="STRING" id="67767.A0A0J7L4C5"/>
<evidence type="ECO:0000259" key="5">
    <source>
        <dbReference type="SMART" id="SM00093"/>
    </source>
</evidence>
<dbReference type="InterPro" id="IPR042185">
    <property type="entry name" value="Serpin_sf_2"/>
</dbReference>
<feature type="compositionally biased region" description="Basic and acidic residues" evidence="4">
    <location>
        <begin position="1051"/>
        <end position="1071"/>
    </location>
</feature>
<name>A0A0J7L4C5_LASNI</name>
<evidence type="ECO:0000256" key="3">
    <source>
        <dbReference type="RuleBase" id="RU000411"/>
    </source>
</evidence>
<reference evidence="6 7" key="1">
    <citation type="submission" date="2015-04" db="EMBL/GenBank/DDBJ databases">
        <title>Lasius niger genome sequencing.</title>
        <authorList>
            <person name="Konorov E.A."/>
            <person name="Nikitin M.A."/>
            <person name="Kirill M.V."/>
            <person name="Chang P."/>
        </authorList>
    </citation>
    <scope>NUCLEOTIDE SEQUENCE [LARGE SCALE GENOMIC DNA]</scope>
    <source>
        <tissue evidence="6">Whole</tissue>
    </source>
</reference>
<dbReference type="Gene3D" id="2.30.39.10">
    <property type="entry name" value="Alpha-1-antitrypsin, domain 1"/>
    <property type="match status" value="1"/>
</dbReference>
<feature type="compositionally biased region" description="Polar residues" evidence="4">
    <location>
        <begin position="1037"/>
        <end position="1046"/>
    </location>
</feature>
<dbReference type="PROSITE" id="PS00284">
    <property type="entry name" value="SERPIN"/>
    <property type="match status" value="1"/>
</dbReference>
<keyword evidence="2" id="KW-0722">Serine protease inhibitor</keyword>
<dbReference type="Pfam" id="PF00079">
    <property type="entry name" value="Serpin"/>
    <property type="match status" value="1"/>
</dbReference>
<evidence type="ECO:0000256" key="1">
    <source>
        <dbReference type="ARBA" id="ARBA00022690"/>
    </source>
</evidence>
<dbReference type="PANTHER" id="PTHR11461:SF372">
    <property type="entry name" value="ACCESSORY GLAND PROTEIN ACP76A-RELATED"/>
    <property type="match status" value="1"/>
</dbReference>